<dbReference type="KEGG" id="tcc:18598009"/>
<keyword evidence="2" id="KW-0217">Developmental protein</keyword>
<organism evidence="4 5">
    <name type="scientific">Theobroma cacao</name>
    <name type="common">Cacao</name>
    <name type="synonym">Cocoa</name>
    <dbReference type="NCBI Taxonomy" id="3641"/>
    <lineage>
        <taxon>Eukaryota</taxon>
        <taxon>Viridiplantae</taxon>
        <taxon>Streptophyta</taxon>
        <taxon>Embryophyta</taxon>
        <taxon>Tracheophyta</taxon>
        <taxon>Spermatophyta</taxon>
        <taxon>Magnoliopsida</taxon>
        <taxon>eudicotyledons</taxon>
        <taxon>Gunneridae</taxon>
        <taxon>Pentapetalae</taxon>
        <taxon>rosids</taxon>
        <taxon>malvids</taxon>
        <taxon>Malvales</taxon>
        <taxon>Malvaceae</taxon>
        <taxon>Byttnerioideae</taxon>
        <taxon>Theobroma</taxon>
    </lineage>
</organism>
<comment type="similarity">
    <text evidence="1">Belongs to the ARG7 family.</text>
</comment>
<dbReference type="InterPro" id="IPR003676">
    <property type="entry name" value="SAUR_fam"/>
</dbReference>
<reference evidence="5" key="2">
    <citation type="submission" date="2025-08" db="UniProtKB">
        <authorList>
            <consortium name="RefSeq"/>
        </authorList>
    </citation>
    <scope>IDENTIFICATION</scope>
</reference>
<dbReference type="Gramene" id="Tc05v2_t005680.1">
    <property type="protein sequence ID" value="Tc05v2_p005680.1"/>
    <property type="gene ID" value="Tc05v2_g005680"/>
</dbReference>
<dbReference type="PANTHER" id="PTHR31374:SF157">
    <property type="entry name" value="AUXIN-RESPONSIVE PROTEIN SAUR36-LIKE"/>
    <property type="match status" value="1"/>
</dbReference>
<keyword evidence="3" id="KW-0341">Growth regulation</keyword>
<dbReference type="GO" id="GO:0009733">
    <property type="term" value="P:response to auxin"/>
    <property type="evidence" value="ECO:0007669"/>
    <property type="project" value="InterPro"/>
</dbReference>
<dbReference type="GeneID" id="18598009"/>
<reference evidence="4" key="1">
    <citation type="journal article" date="1997" name="Nucleic Acids Res.">
        <title>tRNAscan-SE: a program for improved detection of transfer RNA genes in genomic sequence.</title>
        <authorList>
            <person name="Lowe T.M."/>
            <person name="Eddy S.R."/>
        </authorList>
    </citation>
    <scope>NUCLEOTIDE SEQUENCE [LARGE SCALE GENOMIC DNA]</scope>
    <source>
        <strain evidence="4">r\B97-61/B2</strain>
    </source>
</reference>
<evidence type="ECO:0000313" key="5">
    <source>
        <dbReference type="RefSeq" id="XP_007027402.2"/>
    </source>
</evidence>
<sequence>MFKPFFQKIQKGFLVSASRVLALSDDAITVPDDVEEGYFTVFTVQGIETQRFVIKLDNPRNPACLSLLEQARDEYGFQQKGALSVPCRPQELRQILEDRYYQEKDATECWAAYDIK</sequence>
<gene>
    <name evidence="5" type="primary">LOC18598009</name>
</gene>
<dbReference type="RefSeq" id="XP_007027402.2">
    <property type="nucleotide sequence ID" value="XM_007027340.2"/>
</dbReference>
<evidence type="ECO:0000313" key="4">
    <source>
        <dbReference type="Proteomes" id="UP000694886"/>
    </source>
</evidence>
<evidence type="ECO:0000256" key="3">
    <source>
        <dbReference type="ARBA" id="ARBA00022604"/>
    </source>
</evidence>
<evidence type="ECO:0000256" key="1">
    <source>
        <dbReference type="ARBA" id="ARBA00006974"/>
    </source>
</evidence>
<dbReference type="AlphaFoldDB" id="A0AB32V3J7"/>
<dbReference type="PANTHER" id="PTHR31374">
    <property type="entry name" value="AUXIN-INDUCED PROTEIN-LIKE-RELATED"/>
    <property type="match status" value="1"/>
</dbReference>
<name>A0AB32V3J7_THECC</name>
<dbReference type="Proteomes" id="UP000694886">
    <property type="component" value="Chromosome 5"/>
</dbReference>
<accession>A0AB32V3J7</accession>
<dbReference type="Pfam" id="PF02519">
    <property type="entry name" value="Auxin_inducible"/>
    <property type="match status" value="1"/>
</dbReference>
<proteinExistence type="inferred from homology"/>
<evidence type="ECO:0000256" key="2">
    <source>
        <dbReference type="ARBA" id="ARBA00022473"/>
    </source>
</evidence>
<protein>
    <submittedName>
        <fullName evidence="5">Auxin-responsive protein SAUR71</fullName>
    </submittedName>
</protein>